<dbReference type="OrthoDB" id="8450910at2"/>
<accession>A0A329QDD0</accession>
<dbReference type="Pfam" id="PF13619">
    <property type="entry name" value="KTSC"/>
    <property type="match status" value="1"/>
</dbReference>
<feature type="domain" description="KTSC" evidence="1">
    <location>
        <begin position="7"/>
        <end position="64"/>
    </location>
</feature>
<evidence type="ECO:0000313" key="3">
    <source>
        <dbReference type="Proteomes" id="UP000250462"/>
    </source>
</evidence>
<evidence type="ECO:0000259" key="1">
    <source>
        <dbReference type="Pfam" id="PF13619"/>
    </source>
</evidence>
<evidence type="ECO:0000313" key="2">
    <source>
        <dbReference type="EMBL" id="RAW10294.1"/>
    </source>
</evidence>
<name>A0A329QDD0_9ACTN</name>
<comment type="caution">
    <text evidence="2">The sequence shown here is derived from an EMBL/GenBank/DDBJ whole genome shotgun (WGS) entry which is preliminary data.</text>
</comment>
<protein>
    <submittedName>
        <fullName evidence="2">KTSC domain-containing protein</fullName>
    </submittedName>
</protein>
<gene>
    <name evidence="2" type="ORF">DPM12_19030</name>
</gene>
<dbReference type="InterPro" id="IPR025309">
    <property type="entry name" value="KTSC_dom"/>
</dbReference>
<organism evidence="2 3">
    <name type="scientific">Phytoactinopolyspora halophila</name>
    <dbReference type="NCBI Taxonomy" id="1981511"/>
    <lineage>
        <taxon>Bacteria</taxon>
        <taxon>Bacillati</taxon>
        <taxon>Actinomycetota</taxon>
        <taxon>Actinomycetes</taxon>
        <taxon>Jiangellales</taxon>
        <taxon>Jiangellaceae</taxon>
        <taxon>Phytoactinopolyspora</taxon>
    </lineage>
</organism>
<dbReference type="Proteomes" id="UP000250462">
    <property type="component" value="Unassembled WGS sequence"/>
</dbReference>
<dbReference type="EMBL" id="QMIG01000027">
    <property type="protein sequence ID" value="RAW10294.1"/>
    <property type="molecule type" value="Genomic_DNA"/>
</dbReference>
<sequence length="71" mass="8113">MWRERISSSAIASVGYDAASRTLEVEFRSGAVYQYIGVPPSEYRRFMAAESRGAYLNTRLKPRYGYVRIQG</sequence>
<reference evidence="2 3" key="1">
    <citation type="submission" date="2018-06" db="EMBL/GenBank/DDBJ databases">
        <title>Phytoactinopolyspora halophila sp. nov., a novel halophilic actinomycete isolated from a saline soil in China.</title>
        <authorList>
            <person name="Tang S.-K."/>
        </authorList>
    </citation>
    <scope>NUCLEOTIDE SEQUENCE [LARGE SCALE GENOMIC DNA]</scope>
    <source>
        <strain evidence="2 3">YIM 96934</strain>
    </source>
</reference>
<proteinExistence type="predicted"/>
<dbReference type="AlphaFoldDB" id="A0A329QDD0"/>
<keyword evidence="3" id="KW-1185">Reference proteome</keyword>